<dbReference type="Pfam" id="PF13145">
    <property type="entry name" value="Rotamase_2"/>
    <property type="match status" value="1"/>
</dbReference>
<keyword evidence="4" id="KW-0997">Cell inner membrane</keyword>
<name>A0A8J6U8W6_9HYPH</name>
<comment type="caution">
    <text evidence="16">The sequence shown here is derived from an EMBL/GenBank/DDBJ whole genome shotgun (WGS) entry which is preliminary data.</text>
</comment>
<dbReference type="SUPFAM" id="SSF54534">
    <property type="entry name" value="FKBP-like"/>
    <property type="match status" value="1"/>
</dbReference>
<feature type="domain" description="PpiC" evidence="15">
    <location>
        <begin position="248"/>
        <end position="368"/>
    </location>
</feature>
<proteinExistence type="inferred from homology"/>
<evidence type="ECO:0000256" key="6">
    <source>
        <dbReference type="ARBA" id="ARBA00022989"/>
    </source>
</evidence>
<evidence type="ECO:0000256" key="7">
    <source>
        <dbReference type="ARBA" id="ARBA00023136"/>
    </source>
</evidence>
<dbReference type="SUPFAM" id="SSF109998">
    <property type="entry name" value="Triger factor/SurA peptide-binding domain-like"/>
    <property type="match status" value="1"/>
</dbReference>
<dbReference type="GO" id="GO:0005886">
    <property type="term" value="C:plasma membrane"/>
    <property type="evidence" value="ECO:0007669"/>
    <property type="project" value="UniProtKB-SubCell"/>
</dbReference>
<dbReference type="InterPro" id="IPR052029">
    <property type="entry name" value="PpiD_chaperone"/>
</dbReference>
<evidence type="ECO:0000256" key="13">
    <source>
        <dbReference type="ARBA" id="ARBA00042775"/>
    </source>
</evidence>
<dbReference type="InterPro" id="IPR046357">
    <property type="entry name" value="PPIase_dom_sf"/>
</dbReference>
<dbReference type="InterPro" id="IPR000297">
    <property type="entry name" value="PPIase_PpiC"/>
</dbReference>
<keyword evidence="17" id="KW-1185">Reference proteome</keyword>
<comment type="similarity">
    <text evidence="11">Belongs to the PpiD chaperone family.</text>
</comment>
<organism evidence="16 17">
    <name type="scientific">Oryzicola mucosus</name>
    <dbReference type="NCBI Taxonomy" id="2767425"/>
    <lineage>
        <taxon>Bacteria</taxon>
        <taxon>Pseudomonadati</taxon>
        <taxon>Pseudomonadota</taxon>
        <taxon>Alphaproteobacteria</taxon>
        <taxon>Hyphomicrobiales</taxon>
        <taxon>Phyllobacteriaceae</taxon>
        <taxon>Oryzicola</taxon>
    </lineage>
</organism>
<keyword evidence="7 14" id="KW-0472">Membrane</keyword>
<evidence type="ECO:0000313" key="17">
    <source>
        <dbReference type="Proteomes" id="UP000643405"/>
    </source>
</evidence>
<evidence type="ECO:0000256" key="8">
    <source>
        <dbReference type="ARBA" id="ARBA00023186"/>
    </source>
</evidence>
<dbReference type="Pfam" id="PF13624">
    <property type="entry name" value="SurA_N_3"/>
    <property type="match status" value="1"/>
</dbReference>
<comment type="subcellular location">
    <subcellularLocation>
        <location evidence="1">Cell inner membrane</location>
        <topology evidence="1">Single-pass type II membrane protein</topology>
        <orientation evidence="1">Periplasmic side</orientation>
    </subcellularLocation>
</comment>
<dbReference type="EMBL" id="JACVVX010000005">
    <property type="protein sequence ID" value="MBD0416262.1"/>
    <property type="molecule type" value="Genomic_DNA"/>
</dbReference>
<keyword evidence="3" id="KW-1003">Cell membrane</keyword>
<keyword evidence="5 14" id="KW-0812">Transmembrane</keyword>
<evidence type="ECO:0000256" key="3">
    <source>
        <dbReference type="ARBA" id="ARBA00022475"/>
    </source>
</evidence>
<dbReference type="InterPro" id="IPR027304">
    <property type="entry name" value="Trigger_fact/SurA_dom_sf"/>
</dbReference>
<evidence type="ECO:0000256" key="2">
    <source>
        <dbReference type="ARBA" id="ARBA00018370"/>
    </source>
</evidence>
<reference evidence="16" key="1">
    <citation type="submission" date="2020-09" db="EMBL/GenBank/DDBJ databases">
        <title>Genome seq and assembly of Tianweitania sp.</title>
        <authorList>
            <person name="Chhetri G."/>
        </authorList>
    </citation>
    <scope>NUCLEOTIDE SEQUENCE</scope>
    <source>
        <strain evidence="16">Rool2</strain>
    </source>
</reference>
<evidence type="ECO:0000259" key="15">
    <source>
        <dbReference type="Pfam" id="PF13145"/>
    </source>
</evidence>
<evidence type="ECO:0000256" key="11">
    <source>
        <dbReference type="ARBA" id="ARBA00038408"/>
    </source>
</evidence>
<dbReference type="PANTHER" id="PTHR47529">
    <property type="entry name" value="PEPTIDYL-PROLYL CIS-TRANS ISOMERASE D"/>
    <property type="match status" value="1"/>
</dbReference>
<accession>A0A8J6U8W6</accession>
<evidence type="ECO:0000256" key="14">
    <source>
        <dbReference type="SAM" id="Phobius"/>
    </source>
</evidence>
<dbReference type="Proteomes" id="UP000643405">
    <property type="component" value="Unassembled WGS sequence"/>
</dbReference>
<evidence type="ECO:0000256" key="4">
    <source>
        <dbReference type="ARBA" id="ARBA00022519"/>
    </source>
</evidence>
<dbReference type="RefSeq" id="WP_188165699.1">
    <property type="nucleotide sequence ID" value="NZ_JACVVX010000005.1"/>
</dbReference>
<sequence>MLESLRRAAGTWVAKILLLLLVLSFGVWGISGSMLGGFGNQNVITVGGTEVSATDYRLAYNRQVNLYSQQFGQQLTRDQARSFGVDQQVLAQLIGGAVLDEQARELNLGLSKDRLALLVSEDPTFRGQDGRFNRQAFDYILGQIGMRSEDYLRTRSQDAKRQQIVEAVSDGFRAPDTFLRAAALYQGEDRTAEFVVLPESLVQPVAAPSEEVLSAWFEQNKQRYAAPEYRKFRYIKLEPEDIVDLTAVADDQVRADYDANKAQFTTPETRTVEQLVFPNADAAKTAHDALAGGKTFDQLVAEQGKTPADVALGTVTKDSVPDQGVADTAFGLQVNQVSDVVQGMFGPVLLRVTAINPEQVKPFDAVKEEIRRDLALAEANRVLLDVHDSYEDARAGGESMQEAADRLKLKITTIDAIDRNALDVAGNVINTLPSSRDLIQAVFDAEVGTENPAINVGSNGYVFYELDGTTPARDRTLDEVREKVVADWTAQETTRLLTEKATELQKRVEGGASLDDIAAEVKSEKQTKRGLKRGADDADFGQDGVAAVFDVAQNAVGTFAAPTDGNRILFKVTEVFEPAGADASSLPEAARNTFTSGMSSDLLDQLIAKLSSKYSVSTNQAAIDQALAF</sequence>
<keyword evidence="8" id="KW-0143">Chaperone</keyword>
<evidence type="ECO:0000256" key="12">
    <source>
        <dbReference type="ARBA" id="ARBA00040743"/>
    </source>
</evidence>
<evidence type="ECO:0000256" key="5">
    <source>
        <dbReference type="ARBA" id="ARBA00022692"/>
    </source>
</evidence>
<dbReference type="GO" id="GO:0003755">
    <property type="term" value="F:peptidyl-prolyl cis-trans isomerase activity"/>
    <property type="evidence" value="ECO:0007669"/>
    <property type="project" value="InterPro"/>
</dbReference>
<dbReference type="AlphaFoldDB" id="A0A8J6U8W6"/>
<protein>
    <recommendedName>
        <fullName evidence="2">Parvulin-like PPIase</fullName>
    </recommendedName>
    <alternativeName>
        <fullName evidence="9">Peptidyl-prolyl cis-trans isomerase plp</fullName>
    </alternativeName>
    <alternativeName>
        <fullName evidence="12">Periplasmic chaperone PpiD</fullName>
    </alternativeName>
    <alternativeName>
        <fullName evidence="13">Periplasmic folding chaperone</fullName>
    </alternativeName>
    <alternativeName>
        <fullName evidence="10">Rotamase plp</fullName>
    </alternativeName>
</protein>
<evidence type="ECO:0000256" key="1">
    <source>
        <dbReference type="ARBA" id="ARBA00004382"/>
    </source>
</evidence>
<evidence type="ECO:0000256" key="9">
    <source>
        <dbReference type="ARBA" id="ARBA00030642"/>
    </source>
</evidence>
<dbReference type="Gene3D" id="3.10.50.40">
    <property type="match status" value="1"/>
</dbReference>
<dbReference type="PANTHER" id="PTHR47529:SF1">
    <property type="entry name" value="PERIPLASMIC CHAPERONE PPID"/>
    <property type="match status" value="1"/>
</dbReference>
<feature type="transmembrane region" description="Helical" evidence="14">
    <location>
        <begin position="12"/>
        <end position="31"/>
    </location>
</feature>
<evidence type="ECO:0000256" key="10">
    <source>
        <dbReference type="ARBA" id="ARBA00031484"/>
    </source>
</evidence>
<keyword evidence="6 14" id="KW-1133">Transmembrane helix</keyword>
<evidence type="ECO:0000313" key="16">
    <source>
        <dbReference type="EMBL" id="MBD0416262.1"/>
    </source>
</evidence>
<gene>
    <name evidence="16" type="ORF">ICI42_16530</name>
</gene>